<evidence type="ECO:0000313" key="2">
    <source>
        <dbReference type="EMBL" id="GAA1835885.1"/>
    </source>
</evidence>
<dbReference type="InterPro" id="IPR002878">
    <property type="entry name" value="ChsH2_C"/>
</dbReference>
<evidence type="ECO:0000259" key="1">
    <source>
        <dbReference type="Pfam" id="PF01796"/>
    </source>
</evidence>
<dbReference type="PANTHER" id="PTHR34075">
    <property type="entry name" value="BLR3430 PROTEIN"/>
    <property type="match status" value="1"/>
</dbReference>
<organism evidence="2 3">
    <name type="scientific">Pseudonocardia ailaonensis</name>
    <dbReference type="NCBI Taxonomy" id="367279"/>
    <lineage>
        <taxon>Bacteria</taxon>
        <taxon>Bacillati</taxon>
        <taxon>Actinomycetota</taxon>
        <taxon>Actinomycetes</taxon>
        <taxon>Pseudonocardiales</taxon>
        <taxon>Pseudonocardiaceae</taxon>
        <taxon>Pseudonocardia</taxon>
    </lineage>
</organism>
<dbReference type="SUPFAM" id="SSF50249">
    <property type="entry name" value="Nucleic acid-binding proteins"/>
    <property type="match status" value="1"/>
</dbReference>
<protein>
    <submittedName>
        <fullName evidence="2">Zn-ribbon domain-containing OB-fold protein</fullName>
    </submittedName>
</protein>
<reference evidence="2 3" key="1">
    <citation type="journal article" date="2019" name="Int. J. Syst. Evol. Microbiol.">
        <title>The Global Catalogue of Microorganisms (GCM) 10K type strain sequencing project: providing services to taxonomists for standard genome sequencing and annotation.</title>
        <authorList>
            <consortium name="The Broad Institute Genomics Platform"/>
            <consortium name="The Broad Institute Genome Sequencing Center for Infectious Disease"/>
            <person name="Wu L."/>
            <person name="Ma J."/>
        </authorList>
    </citation>
    <scope>NUCLEOTIDE SEQUENCE [LARGE SCALE GENOMIC DNA]</scope>
    <source>
        <strain evidence="2 3">JCM 16009</strain>
    </source>
</reference>
<dbReference type="RefSeq" id="WP_344413358.1">
    <property type="nucleotide sequence ID" value="NZ_BAAAQK010000003.1"/>
</dbReference>
<dbReference type="Proteomes" id="UP001500449">
    <property type="component" value="Unassembled WGS sequence"/>
</dbReference>
<keyword evidence="3" id="KW-1185">Reference proteome</keyword>
<dbReference type="InterPro" id="IPR012340">
    <property type="entry name" value="NA-bd_OB-fold"/>
</dbReference>
<dbReference type="InterPro" id="IPR052513">
    <property type="entry name" value="Thioester_dehydratase-like"/>
</dbReference>
<accession>A0ABN2MUE0</accession>
<gene>
    <name evidence="2" type="ORF">GCM10009836_12890</name>
</gene>
<dbReference type="EMBL" id="BAAAQK010000003">
    <property type="protein sequence ID" value="GAA1835885.1"/>
    <property type="molecule type" value="Genomic_DNA"/>
</dbReference>
<dbReference type="Pfam" id="PF01796">
    <property type="entry name" value="OB_ChsH2_C"/>
    <property type="match status" value="1"/>
</dbReference>
<comment type="caution">
    <text evidence="2">The sequence shown here is derived from an EMBL/GenBank/DDBJ whole genome shotgun (WGS) entry which is preliminary data.</text>
</comment>
<feature type="domain" description="ChsH2 C-terminal OB-fold" evidence="1">
    <location>
        <begin position="51"/>
        <end position="113"/>
    </location>
</feature>
<name>A0ABN2MUE0_9PSEU</name>
<evidence type="ECO:0000313" key="3">
    <source>
        <dbReference type="Proteomes" id="UP001500449"/>
    </source>
</evidence>
<dbReference type="PANTHER" id="PTHR34075:SF5">
    <property type="entry name" value="BLR3430 PROTEIN"/>
    <property type="match status" value="1"/>
</dbReference>
<proteinExistence type="predicted"/>
<sequence>MTAFGPPIESDAATAPFFAAAARDELVLPRCASCGGWYPPEVTICCGALEWAAAAGHGILVTWAVVHTAPHPAFASLLPFRTALVELAEGPWLQVRLVGPGEPAAGCPVRITFAHPAEGASYPVGTLEGP</sequence>